<evidence type="ECO:0000313" key="2">
    <source>
        <dbReference type="WBParaSite" id="jg7940"/>
    </source>
</evidence>
<dbReference type="Proteomes" id="UP000887574">
    <property type="component" value="Unplaced"/>
</dbReference>
<sequence>MEQETSPKKFSILKLVSKGIFTKYVYNSEKMVVRPSQLYAFWIHHSKYRTVSNATEVQLTSNYSIILHLARKASDRNKGKTSISRHVEVLGHLVKTDHPISGIDPMHPIPITSIRIVSISTSKCNS</sequence>
<keyword evidence="1" id="KW-1185">Reference proteome</keyword>
<dbReference type="WBParaSite" id="jg7940">
    <property type="protein sequence ID" value="jg7940"/>
    <property type="gene ID" value="jg7940"/>
</dbReference>
<proteinExistence type="predicted"/>
<protein>
    <submittedName>
        <fullName evidence="2">Uncharacterized protein</fullName>
    </submittedName>
</protein>
<reference evidence="2" key="1">
    <citation type="submission" date="2022-11" db="UniProtKB">
        <authorList>
            <consortium name="WormBaseParasite"/>
        </authorList>
    </citation>
    <scope>IDENTIFICATION</scope>
</reference>
<evidence type="ECO:0000313" key="1">
    <source>
        <dbReference type="Proteomes" id="UP000887574"/>
    </source>
</evidence>
<accession>A0A915ENZ9</accession>
<dbReference type="AlphaFoldDB" id="A0A915ENZ9"/>
<organism evidence="1 2">
    <name type="scientific">Ditylenchus dipsaci</name>
    <dbReference type="NCBI Taxonomy" id="166011"/>
    <lineage>
        <taxon>Eukaryota</taxon>
        <taxon>Metazoa</taxon>
        <taxon>Ecdysozoa</taxon>
        <taxon>Nematoda</taxon>
        <taxon>Chromadorea</taxon>
        <taxon>Rhabditida</taxon>
        <taxon>Tylenchina</taxon>
        <taxon>Tylenchomorpha</taxon>
        <taxon>Sphaerularioidea</taxon>
        <taxon>Anguinidae</taxon>
        <taxon>Anguininae</taxon>
        <taxon>Ditylenchus</taxon>
    </lineage>
</organism>
<name>A0A915ENZ9_9BILA</name>